<dbReference type="GO" id="GO:0003700">
    <property type="term" value="F:DNA-binding transcription factor activity"/>
    <property type="evidence" value="ECO:0007669"/>
    <property type="project" value="InterPro"/>
</dbReference>
<evidence type="ECO:0000313" key="5">
    <source>
        <dbReference type="EMBL" id="MCR2806370.1"/>
    </source>
</evidence>
<gene>
    <name evidence="5" type="ORF">NQZ67_21035</name>
</gene>
<dbReference type="InterPro" id="IPR018060">
    <property type="entry name" value="HTH_AraC"/>
</dbReference>
<organism evidence="5 6">
    <name type="scientific">Paenibacillus soyae</name>
    <dbReference type="NCBI Taxonomy" id="2969249"/>
    <lineage>
        <taxon>Bacteria</taxon>
        <taxon>Bacillati</taxon>
        <taxon>Bacillota</taxon>
        <taxon>Bacilli</taxon>
        <taxon>Bacillales</taxon>
        <taxon>Paenibacillaceae</taxon>
        <taxon>Paenibacillus</taxon>
    </lineage>
</organism>
<evidence type="ECO:0000259" key="4">
    <source>
        <dbReference type="PROSITE" id="PS01124"/>
    </source>
</evidence>
<sequence>MLPIRKPFYLDPDFPLEVVYRGVRYTENELPDHLHDLYELVYIHEGRGTFFVDHALYDKEAGDLFLIPGNTVHRAFPSADEPIVSTAVFFAPSLLHAVSPRDAYDPLRCFDTARKKKQYKIILPVPVKERIEAAIHAMGTEVKNREPGYRQALSLHLQQILLELYRHPALKDSSSPAIGFAPPWLLEALRDINRDPVGCGSLSALSARACVSPGHFSRAFKQLTGMNVTQYVNTQRLVRAKELLLSTDDTIESIAIACGFQGMRHFYQNFKQLTGVTPRQYRNGNY</sequence>
<dbReference type="Proteomes" id="UP001141950">
    <property type="component" value="Unassembled WGS sequence"/>
</dbReference>
<dbReference type="InterPro" id="IPR009057">
    <property type="entry name" value="Homeodomain-like_sf"/>
</dbReference>
<dbReference type="SUPFAM" id="SSF46689">
    <property type="entry name" value="Homeodomain-like"/>
    <property type="match status" value="2"/>
</dbReference>
<evidence type="ECO:0000313" key="6">
    <source>
        <dbReference type="Proteomes" id="UP001141950"/>
    </source>
</evidence>
<dbReference type="InterPro" id="IPR003313">
    <property type="entry name" value="AraC-bd"/>
</dbReference>
<evidence type="ECO:0000256" key="1">
    <source>
        <dbReference type="ARBA" id="ARBA00023015"/>
    </source>
</evidence>
<dbReference type="InterPro" id="IPR037923">
    <property type="entry name" value="HTH-like"/>
</dbReference>
<keyword evidence="6" id="KW-1185">Reference proteome</keyword>
<reference evidence="5" key="1">
    <citation type="submission" date="2022-08" db="EMBL/GenBank/DDBJ databases">
        <title>The genomic sequence of strain Paenibacillus sp. SCIV0701.</title>
        <authorList>
            <person name="Zhao H."/>
        </authorList>
    </citation>
    <scope>NUCLEOTIDE SEQUENCE</scope>
    <source>
        <strain evidence="5">SCIV0701</strain>
    </source>
</reference>
<dbReference type="Gene3D" id="2.60.120.10">
    <property type="entry name" value="Jelly Rolls"/>
    <property type="match status" value="1"/>
</dbReference>
<dbReference type="PROSITE" id="PS01124">
    <property type="entry name" value="HTH_ARAC_FAMILY_2"/>
    <property type="match status" value="1"/>
</dbReference>
<protein>
    <submittedName>
        <fullName evidence="5">AraC family transcriptional regulator</fullName>
    </submittedName>
</protein>
<dbReference type="RefSeq" id="WP_257449739.1">
    <property type="nucleotide sequence ID" value="NZ_JANIPJ010000016.1"/>
</dbReference>
<evidence type="ECO:0000256" key="2">
    <source>
        <dbReference type="ARBA" id="ARBA00023125"/>
    </source>
</evidence>
<keyword evidence="1" id="KW-0805">Transcription regulation</keyword>
<dbReference type="InterPro" id="IPR018062">
    <property type="entry name" value="HTH_AraC-typ_CS"/>
</dbReference>
<dbReference type="SMART" id="SM00342">
    <property type="entry name" value="HTH_ARAC"/>
    <property type="match status" value="1"/>
</dbReference>
<dbReference type="PROSITE" id="PS00041">
    <property type="entry name" value="HTH_ARAC_FAMILY_1"/>
    <property type="match status" value="1"/>
</dbReference>
<dbReference type="GO" id="GO:0043565">
    <property type="term" value="F:sequence-specific DNA binding"/>
    <property type="evidence" value="ECO:0007669"/>
    <property type="project" value="InterPro"/>
</dbReference>
<dbReference type="InterPro" id="IPR014710">
    <property type="entry name" value="RmlC-like_jellyroll"/>
</dbReference>
<dbReference type="Pfam" id="PF02311">
    <property type="entry name" value="AraC_binding"/>
    <property type="match status" value="1"/>
</dbReference>
<dbReference type="InterPro" id="IPR020449">
    <property type="entry name" value="Tscrpt_reg_AraC-type_HTH"/>
</dbReference>
<proteinExistence type="predicted"/>
<dbReference type="PANTHER" id="PTHR43280:SF28">
    <property type="entry name" value="HTH-TYPE TRANSCRIPTIONAL ACTIVATOR RHAS"/>
    <property type="match status" value="1"/>
</dbReference>
<feature type="domain" description="HTH araC/xylS-type" evidence="4">
    <location>
        <begin position="201"/>
        <end position="284"/>
    </location>
</feature>
<comment type="caution">
    <text evidence="5">The sequence shown here is derived from an EMBL/GenBank/DDBJ whole genome shotgun (WGS) entry which is preliminary data.</text>
</comment>
<dbReference type="Gene3D" id="1.10.10.60">
    <property type="entry name" value="Homeodomain-like"/>
    <property type="match status" value="2"/>
</dbReference>
<accession>A0A9X2MTU7</accession>
<dbReference type="PRINTS" id="PR00032">
    <property type="entry name" value="HTHARAC"/>
</dbReference>
<keyword evidence="3" id="KW-0804">Transcription</keyword>
<dbReference type="SUPFAM" id="SSF51215">
    <property type="entry name" value="Regulatory protein AraC"/>
    <property type="match status" value="1"/>
</dbReference>
<dbReference type="EMBL" id="JANIPJ010000016">
    <property type="protein sequence ID" value="MCR2806370.1"/>
    <property type="molecule type" value="Genomic_DNA"/>
</dbReference>
<dbReference type="Pfam" id="PF12833">
    <property type="entry name" value="HTH_18"/>
    <property type="match status" value="1"/>
</dbReference>
<dbReference type="AlphaFoldDB" id="A0A9X2MTU7"/>
<name>A0A9X2MTU7_9BACL</name>
<dbReference type="PANTHER" id="PTHR43280">
    <property type="entry name" value="ARAC-FAMILY TRANSCRIPTIONAL REGULATOR"/>
    <property type="match status" value="1"/>
</dbReference>
<evidence type="ECO:0000256" key="3">
    <source>
        <dbReference type="ARBA" id="ARBA00023163"/>
    </source>
</evidence>
<keyword evidence="2" id="KW-0238">DNA-binding</keyword>